<evidence type="ECO:0000256" key="9">
    <source>
        <dbReference type="ARBA" id="ARBA00038345"/>
    </source>
</evidence>
<dbReference type="InterPro" id="IPR011054">
    <property type="entry name" value="Rudment_hybrid_motif"/>
</dbReference>
<keyword evidence="5 12" id="KW-0436">Ligase</keyword>
<dbReference type="Pfam" id="PF02843">
    <property type="entry name" value="GARS_C"/>
    <property type="match status" value="1"/>
</dbReference>
<organism evidence="15 16">
    <name type="scientific">Alicyclobacillus fodiniaquatilis</name>
    <dbReference type="NCBI Taxonomy" id="1661150"/>
    <lineage>
        <taxon>Bacteria</taxon>
        <taxon>Bacillati</taxon>
        <taxon>Bacillota</taxon>
        <taxon>Bacilli</taxon>
        <taxon>Bacillales</taxon>
        <taxon>Alicyclobacillaceae</taxon>
        <taxon>Alicyclobacillus</taxon>
    </lineage>
</organism>
<dbReference type="Gene3D" id="3.90.600.10">
    <property type="entry name" value="Phosphoribosylglycinamide synthetase, C-terminal domain"/>
    <property type="match status" value="1"/>
</dbReference>
<evidence type="ECO:0000256" key="2">
    <source>
        <dbReference type="ARBA" id="ARBA00001946"/>
    </source>
</evidence>
<keyword evidence="7 12" id="KW-0658">Purine biosynthesis</keyword>
<comment type="cofactor">
    <cofactor evidence="2">
        <name>Mg(2+)</name>
        <dbReference type="ChEBI" id="CHEBI:18420"/>
    </cofactor>
</comment>
<evidence type="ECO:0000256" key="5">
    <source>
        <dbReference type="ARBA" id="ARBA00022598"/>
    </source>
</evidence>
<evidence type="ECO:0000256" key="12">
    <source>
        <dbReference type="HAMAP-Rule" id="MF_00138"/>
    </source>
</evidence>
<evidence type="ECO:0000256" key="6">
    <source>
        <dbReference type="ARBA" id="ARBA00022741"/>
    </source>
</evidence>
<dbReference type="SMART" id="SM01210">
    <property type="entry name" value="GARS_C"/>
    <property type="match status" value="1"/>
</dbReference>
<comment type="caution">
    <text evidence="15">The sequence shown here is derived from an EMBL/GenBank/DDBJ whole genome shotgun (WGS) entry which is preliminary data.</text>
</comment>
<keyword evidence="16" id="KW-1185">Reference proteome</keyword>
<dbReference type="PANTHER" id="PTHR43472:SF1">
    <property type="entry name" value="PHOSPHORIBOSYLAMINE--GLYCINE LIGASE, CHLOROPLASTIC"/>
    <property type="match status" value="1"/>
</dbReference>
<dbReference type="GO" id="GO:0004637">
    <property type="term" value="F:phosphoribosylamine-glycine ligase activity"/>
    <property type="evidence" value="ECO:0007669"/>
    <property type="project" value="UniProtKB-EC"/>
</dbReference>
<dbReference type="EC" id="6.3.4.13" evidence="4 12"/>
<dbReference type="InterPro" id="IPR013815">
    <property type="entry name" value="ATP_grasp_subdomain_1"/>
</dbReference>
<dbReference type="PANTHER" id="PTHR43472">
    <property type="entry name" value="PHOSPHORIBOSYLAMINE--GLYCINE LIGASE"/>
    <property type="match status" value="1"/>
</dbReference>
<evidence type="ECO:0000256" key="8">
    <source>
        <dbReference type="ARBA" id="ARBA00022840"/>
    </source>
</evidence>
<evidence type="ECO:0000256" key="13">
    <source>
        <dbReference type="PROSITE-ProRule" id="PRU00409"/>
    </source>
</evidence>
<gene>
    <name evidence="12 15" type="primary">purD</name>
    <name evidence="15" type="ORF">ACFSB2_02925</name>
</gene>
<dbReference type="Pfam" id="PF02844">
    <property type="entry name" value="GARS_N"/>
    <property type="match status" value="1"/>
</dbReference>
<proteinExistence type="inferred from homology"/>
<comment type="cofactor">
    <cofactor evidence="1">
        <name>Mn(2+)</name>
        <dbReference type="ChEBI" id="CHEBI:29035"/>
    </cofactor>
</comment>
<dbReference type="InterPro" id="IPR020561">
    <property type="entry name" value="PRibGlycinamid_synth_ATP-grasp"/>
</dbReference>
<evidence type="ECO:0000256" key="11">
    <source>
        <dbReference type="ARBA" id="ARBA00042864"/>
    </source>
</evidence>
<protein>
    <recommendedName>
        <fullName evidence="4 12">Phosphoribosylamine--glycine ligase</fullName>
        <ecNumber evidence="4 12">6.3.4.13</ecNumber>
    </recommendedName>
    <alternativeName>
        <fullName evidence="12">GARS</fullName>
    </alternativeName>
    <alternativeName>
        <fullName evidence="10 12">Glycinamide ribonucleotide synthetase</fullName>
    </alternativeName>
    <alternativeName>
        <fullName evidence="11 12">Phosphoribosylglycinamide synthetase</fullName>
    </alternativeName>
</protein>
<dbReference type="PROSITE" id="PS50975">
    <property type="entry name" value="ATP_GRASP"/>
    <property type="match status" value="1"/>
</dbReference>
<reference evidence="16" key="1">
    <citation type="journal article" date="2019" name="Int. J. Syst. Evol. Microbiol.">
        <title>The Global Catalogue of Microorganisms (GCM) 10K type strain sequencing project: providing services to taxonomists for standard genome sequencing and annotation.</title>
        <authorList>
            <consortium name="The Broad Institute Genomics Platform"/>
            <consortium name="The Broad Institute Genome Sequencing Center for Infectious Disease"/>
            <person name="Wu L."/>
            <person name="Ma J."/>
        </authorList>
    </citation>
    <scope>NUCLEOTIDE SEQUENCE [LARGE SCALE GENOMIC DNA]</scope>
    <source>
        <strain evidence="16">CGMCC 1.12286</strain>
    </source>
</reference>
<evidence type="ECO:0000256" key="1">
    <source>
        <dbReference type="ARBA" id="ARBA00001936"/>
    </source>
</evidence>
<name>A0ABW4JCL7_9BACL</name>
<dbReference type="SUPFAM" id="SSF51246">
    <property type="entry name" value="Rudiment single hybrid motif"/>
    <property type="match status" value="1"/>
</dbReference>
<evidence type="ECO:0000256" key="3">
    <source>
        <dbReference type="ARBA" id="ARBA00005174"/>
    </source>
</evidence>
<dbReference type="InterPro" id="IPR020560">
    <property type="entry name" value="PRibGlycinamide_synth_C-dom"/>
</dbReference>
<evidence type="ECO:0000259" key="14">
    <source>
        <dbReference type="PROSITE" id="PS50975"/>
    </source>
</evidence>
<dbReference type="InterPro" id="IPR020562">
    <property type="entry name" value="PRibGlycinamide_synth_N"/>
</dbReference>
<dbReference type="InterPro" id="IPR037123">
    <property type="entry name" value="PRibGlycinamide_synth_C_sf"/>
</dbReference>
<sequence length="427" mass="45536">MPNLPTNPRVAVIGQGAREHAITWKLAQSSQRPQLYSLPGNPGMWEISTAVAVPVDDHAELVAWAKETNIDFVVVGPEQPLAEGVVDALQAAGIPAFGPDRRAAQMEASKSFAKQLMRDANVPTAAFEVFTAVDDAKAFVRKLGAPIVIKADGLAAGKGVVIAQSIEEADATIVDMLEANRFGASGSRVVIEEFLQGQEISLMYFVDGNTAVPMMPARDFKRIGEGDTGPNTGGMGAFAPVPTFTADHATEVTKTIIEPVLSALKSQGIVYRGVLYAGLMMTESGPKVIEFNARFGDPETEVVLPLLASDLLEVMWAVAHDGLADVDLRWHDGATVCVVLAGGEYPAKSDKGTPIQIAHQAADDSVIFHAGTALEQQQLVTAGGRVLTVSATAQDVPAATQRAYEAASQVHFNQMQYRRDIAHNWQQ</sequence>
<dbReference type="NCBIfam" id="TIGR00877">
    <property type="entry name" value="purD"/>
    <property type="match status" value="1"/>
</dbReference>
<comment type="catalytic activity">
    <reaction evidence="12">
        <text>5-phospho-beta-D-ribosylamine + glycine + ATP = N(1)-(5-phospho-beta-D-ribosyl)glycinamide + ADP + phosphate + H(+)</text>
        <dbReference type="Rhea" id="RHEA:17453"/>
        <dbReference type="ChEBI" id="CHEBI:15378"/>
        <dbReference type="ChEBI" id="CHEBI:30616"/>
        <dbReference type="ChEBI" id="CHEBI:43474"/>
        <dbReference type="ChEBI" id="CHEBI:57305"/>
        <dbReference type="ChEBI" id="CHEBI:58681"/>
        <dbReference type="ChEBI" id="CHEBI:143788"/>
        <dbReference type="ChEBI" id="CHEBI:456216"/>
        <dbReference type="EC" id="6.3.4.13"/>
    </reaction>
</comment>
<dbReference type="Gene3D" id="3.40.50.20">
    <property type="match status" value="1"/>
</dbReference>
<dbReference type="Proteomes" id="UP001597079">
    <property type="component" value="Unassembled WGS sequence"/>
</dbReference>
<evidence type="ECO:0000313" key="15">
    <source>
        <dbReference type="EMBL" id="MFD1673663.1"/>
    </source>
</evidence>
<dbReference type="SUPFAM" id="SSF56059">
    <property type="entry name" value="Glutathione synthetase ATP-binding domain-like"/>
    <property type="match status" value="1"/>
</dbReference>
<dbReference type="SUPFAM" id="SSF52440">
    <property type="entry name" value="PreATP-grasp domain"/>
    <property type="match status" value="1"/>
</dbReference>
<accession>A0ABW4JCL7</accession>
<dbReference type="Gene3D" id="3.30.470.20">
    <property type="entry name" value="ATP-grasp fold, B domain"/>
    <property type="match status" value="1"/>
</dbReference>
<keyword evidence="8 13" id="KW-0067">ATP-binding</keyword>
<evidence type="ECO:0000313" key="16">
    <source>
        <dbReference type="Proteomes" id="UP001597079"/>
    </source>
</evidence>
<evidence type="ECO:0000256" key="7">
    <source>
        <dbReference type="ARBA" id="ARBA00022755"/>
    </source>
</evidence>
<feature type="domain" description="ATP-grasp" evidence="14">
    <location>
        <begin position="114"/>
        <end position="320"/>
    </location>
</feature>
<comment type="similarity">
    <text evidence="9 12">Belongs to the GARS family.</text>
</comment>
<dbReference type="InterPro" id="IPR011761">
    <property type="entry name" value="ATP-grasp"/>
</dbReference>
<evidence type="ECO:0000256" key="4">
    <source>
        <dbReference type="ARBA" id="ARBA00013255"/>
    </source>
</evidence>
<dbReference type="Pfam" id="PF01071">
    <property type="entry name" value="GARS_A"/>
    <property type="match status" value="1"/>
</dbReference>
<keyword evidence="6 13" id="KW-0547">Nucleotide-binding</keyword>
<dbReference type="HAMAP" id="MF_00138">
    <property type="entry name" value="GARS"/>
    <property type="match status" value="1"/>
</dbReference>
<dbReference type="EMBL" id="JBHUCX010000009">
    <property type="protein sequence ID" value="MFD1673663.1"/>
    <property type="molecule type" value="Genomic_DNA"/>
</dbReference>
<dbReference type="RefSeq" id="WP_377941139.1">
    <property type="nucleotide sequence ID" value="NZ_JBHUCX010000009.1"/>
</dbReference>
<dbReference type="InterPro" id="IPR000115">
    <property type="entry name" value="PRibGlycinamide_synth"/>
</dbReference>
<dbReference type="InterPro" id="IPR016185">
    <property type="entry name" value="PreATP-grasp_dom_sf"/>
</dbReference>
<dbReference type="Gene3D" id="3.30.1490.20">
    <property type="entry name" value="ATP-grasp fold, A domain"/>
    <property type="match status" value="1"/>
</dbReference>
<dbReference type="PROSITE" id="PS00184">
    <property type="entry name" value="GARS"/>
    <property type="match status" value="1"/>
</dbReference>
<comment type="pathway">
    <text evidence="3 12">Purine metabolism; IMP biosynthesis via de novo pathway; N(1)-(5-phospho-D-ribosyl)glycinamide from 5-phospho-alpha-D-ribose 1-diphosphate: step 2/2.</text>
</comment>
<dbReference type="InterPro" id="IPR020559">
    <property type="entry name" value="PRibGlycinamide_synth_CS"/>
</dbReference>
<evidence type="ECO:0000256" key="10">
    <source>
        <dbReference type="ARBA" id="ARBA00042242"/>
    </source>
</evidence>
<dbReference type="SMART" id="SM01209">
    <property type="entry name" value="GARS_A"/>
    <property type="match status" value="1"/>
</dbReference>